<organism evidence="2 3">
    <name type="scientific">Aspergillus indologenus CBS 114.80</name>
    <dbReference type="NCBI Taxonomy" id="1450541"/>
    <lineage>
        <taxon>Eukaryota</taxon>
        <taxon>Fungi</taxon>
        <taxon>Dikarya</taxon>
        <taxon>Ascomycota</taxon>
        <taxon>Pezizomycotina</taxon>
        <taxon>Eurotiomycetes</taxon>
        <taxon>Eurotiomycetidae</taxon>
        <taxon>Eurotiales</taxon>
        <taxon>Aspergillaceae</taxon>
        <taxon>Aspergillus</taxon>
        <taxon>Aspergillus subgen. Circumdati</taxon>
    </lineage>
</organism>
<evidence type="ECO:0000256" key="1">
    <source>
        <dbReference type="SAM" id="MobiDB-lite"/>
    </source>
</evidence>
<reference evidence="2 3" key="1">
    <citation type="submission" date="2018-02" db="EMBL/GenBank/DDBJ databases">
        <title>The genomes of Aspergillus section Nigri reveals drivers in fungal speciation.</title>
        <authorList>
            <consortium name="DOE Joint Genome Institute"/>
            <person name="Vesth T.C."/>
            <person name="Nybo J."/>
            <person name="Theobald S."/>
            <person name="Brandl J."/>
            <person name="Frisvad J.C."/>
            <person name="Nielsen K.F."/>
            <person name="Lyhne E.K."/>
            <person name="Kogle M.E."/>
            <person name="Kuo A."/>
            <person name="Riley R."/>
            <person name="Clum A."/>
            <person name="Nolan M."/>
            <person name="Lipzen A."/>
            <person name="Salamov A."/>
            <person name="Henrissat B."/>
            <person name="Wiebenga A."/>
            <person name="De vries R.P."/>
            <person name="Grigoriev I.V."/>
            <person name="Mortensen U.H."/>
            <person name="Andersen M.R."/>
            <person name="Baker S.E."/>
        </authorList>
    </citation>
    <scope>NUCLEOTIDE SEQUENCE [LARGE SCALE GENOMIC DNA]</scope>
    <source>
        <strain evidence="2 3">CBS 114.80</strain>
    </source>
</reference>
<evidence type="ECO:0000313" key="3">
    <source>
        <dbReference type="Proteomes" id="UP000248817"/>
    </source>
</evidence>
<keyword evidence="3" id="KW-1185">Reference proteome</keyword>
<dbReference type="Proteomes" id="UP000248817">
    <property type="component" value="Unassembled WGS sequence"/>
</dbReference>
<accession>A0A2V5J1P6</accession>
<name>A0A2V5J1P6_9EURO</name>
<sequence length="230" mass="27070">MDWTENLSYLQFLSSSYARIVGRRNELASDLDNPCGFLTDGSVVYEMLVLLSLPNVRRRLVRGYCAVVGKRGEHVRHTSFSTTSAKRSYLVRGLILPDHRACTRCRKVWGVWRDCVVIDNWNLPSQHRYQQYYANYTYESKKKSVCSLHLQSSKKKTQCIRAKKPEYRRTKRLKTKETSPDAGSTEINETKVGDAVRDGRLRRKSKRKERKKGYDEERRINQRKKPMRWT</sequence>
<feature type="compositionally biased region" description="Basic residues" evidence="1">
    <location>
        <begin position="200"/>
        <end position="211"/>
    </location>
</feature>
<proteinExistence type="predicted"/>
<evidence type="ECO:0000313" key="2">
    <source>
        <dbReference type="EMBL" id="PYI30907.1"/>
    </source>
</evidence>
<gene>
    <name evidence="2" type="ORF">BP00DRAFT_475914</name>
</gene>
<feature type="region of interest" description="Disordered" evidence="1">
    <location>
        <begin position="157"/>
        <end position="230"/>
    </location>
</feature>
<feature type="compositionally biased region" description="Basic residues" evidence="1">
    <location>
        <begin position="221"/>
        <end position="230"/>
    </location>
</feature>
<feature type="compositionally biased region" description="Basic and acidic residues" evidence="1">
    <location>
        <begin position="188"/>
        <end position="199"/>
    </location>
</feature>
<dbReference type="AlphaFoldDB" id="A0A2V5J1P6"/>
<protein>
    <submittedName>
        <fullName evidence="2">Uncharacterized protein</fullName>
    </submittedName>
</protein>
<dbReference type="EMBL" id="KZ825509">
    <property type="protein sequence ID" value="PYI30907.1"/>
    <property type="molecule type" value="Genomic_DNA"/>
</dbReference>